<evidence type="ECO:0000313" key="2">
    <source>
        <dbReference type="EMBL" id="CAF2038619.1"/>
    </source>
</evidence>
<dbReference type="Proteomes" id="UP001295469">
    <property type="component" value="Chromosome A09"/>
</dbReference>
<dbReference type="EMBL" id="HG994363">
    <property type="protein sequence ID" value="CAF2038619.1"/>
    <property type="molecule type" value="Genomic_DNA"/>
</dbReference>
<gene>
    <name evidence="2" type="ORF">DARMORV10_A09P12370.1</name>
</gene>
<proteinExistence type="predicted"/>
<feature type="region of interest" description="Disordered" evidence="1">
    <location>
        <begin position="69"/>
        <end position="115"/>
    </location>
</feature>
<accession>A0A816NQZ6</accession>
<name>A0A816NQZ6_BRANA</name>
<evidence type="ECO:0000256" key="1">
    <source>
        <dbReference type="SAM" id="MobiDB-lite"/>
    </source>
</evidence>
<organism evidence="2">
    <name type="scientific">Brassica napus</name>
    <name type="common">Rape</name>
    <dbReference type="NCBI Taxonomy" id="3708"/>
    <lineage>
        <taxon>Eukaryota</taxon>
        <taxon>Viridiplantae</taxon>
        <taxon>Streptophyta</taxon>
        <taxon>Embryophyta</taxon>
        <taxon>Tracheophyta</taxon>
        <taxon>Spermatophyta</taxon>
        <taxon>Magnoliopsida</taxon>
        <taxon>eudicotyledons</taxon>
        <taxon>Gunneridae</taxon>
        <taxon>Pentapetalae</taxon>
        <taxon>rosids</taxon>
        <taxon>malvids</taxon>
        <taxon>Brassicales</taxon>
        <taxon>Brassicaceae</taxon>
        <taxon>Brassiceae</taxon>
        <taxon>Brassica</taxon>
    </lineage>
</organism>
<feature type="region of interest" description="Disordered" evidence="1">
    <location>
        <begin position="1"/>
        <end position="27"/>
    </location>
</feature>
<feature type="compositionally biased region" description="Basic and acidic residues" evidence="1">
    <location>
        <begin position="146"/>
        <end position="158"/>
    </location>
</feature>
<feature type="compositionally biased region" description="Gly residues" evidence="1">
    <location>
        <begin position="1"/>
        <end position="10"/>
    </location>
</feature>
<feature type="region of interest" description="Disordered" evidence="1">
    <location>
        <begin position="130"/>
        <end position="158"/>
    </location>
</feature>
<dbReference type="AlphaFoldDB" id="A0A816NQZ6"/>
<feature type="compositionally biased region" description="Polar residues" evidence="1">
    <location>
        <begin position="130"/>
        <end position="145"/>
    </location>
</feature>
<reference evidence="2" key="1">
    <citation type="submission" date="2021-01" db="EMBL/GenBank/DDBJ databases">
        <authorList>
            <consortium name="Genoscope - CEA"/>
            <person name="William W."/>
        </authorList>
    </citation>
    <scope>NUCLEOTIDE SEQUENCE</scope>
</reference>
<protein>
    <submittedName>
        <fullName evidence="2">(rape) hypothetical protein</fullName>
    </submittedName>
</protein>
<sequence length="158" mass="16968">MYSFDGGVGTSSGFNPAVSNAEKRPGMYPSPKQMQAHSNEYILKACLYSIEFPNQRTNLDLNLKQKTKNVNESATAKDKLVPGSFLGRSEGSSSRRVVDSSSREPFSGGSDNANYESALKGIDSLRINSNAGDETAALPQSNGDDTTPRVEPKAKLSD</sequence>